<dbReference type="NCBIfam" id="TIGR03544">
    <property type="entry name" value="DivI1A_domain"/>
    <property type="match status" value="1"/>
</dbReference>
<sequence length="141" mass="16244">MNSTFPRVRRTQAGYNIEQVEDFLEEARRAYGSDVQKVTGIDAQSIRRVSFEMTKGGYSPEHVDNALDRLEDAFAKRERERAIGEEGEEDYFGRIQAEAVAVLEQLSKPNEERFTRLGPFRKGYRVEQVDEFAEAIVSYLN</sequence>
<dbReference type="Proteomes" id="UP000824005">
    <property type="component" value="Unassembled WGS sequence"/>
</dbReference>
<protein>
    <submittedName>
        <fullName evidence="1">DivIVA domain-containing protein</fullName>
    </submittedName>
</protein>
<gene>
    <name evidence="1" type="ORF">H9830_10260</name>
</gene>
<name>A0A9D2C8Y2_9MICO</name>
<dbReference type="AlphaFoldDB" id="A0A9D2C8Y2"/>
<dbReference type="Gene3D" id="6.10.250.660">
    <property type="match status" value="1"/>
</dbReference>
<evidence type="ECO:0000313" key="1">
    <source>
        <dbReference type="EMBL" id="HIY66646.1"/>
    </source>
</evidence>
<proteinExistence type="predicted"/>
<feature type="non-terminal residue" evidence="1">
    <location>
        <position position="141"/>
    </location>
</feature>
<reference evidence="1" key="2">
    <citation type="submission" date="2021-04" db="EMBL/GenBank/DDBJ databases">
        <authorList>
            <person name="Gilroy R."/>
        </authorList>
    </citation>
    <scope>NUCLEOTIDE SEQUENCE</scope>
    <source>
        <strain evidence="1">ChiGjej1B1-98</strain>
    </source>
</reference>
<accession>A0A9D2C8Y2</accession>
<evidence type="ECO:0000313" key="2">
    <source>
        <dbReference type="Proteomes" id="UP000824005"/>
    </source>
</evidence>
<dbReference type="EMBL" id="DXDC01000312">
    <property type="protein sequence ID" value="HIY66646.1"/>
    <property type="molecule type" value="Genomic_DNA"/>
</dbReference>
<organism evidence="1 2">
    <name type="scientific">Candidatus Agrococcus pullicola</name>
    <dbReference type="NCBI Taxonomy" id="2838429"/>
    <lineage>
        <taxon>Bacteria</taxon>
        <taxon>Bacillati</taxon>
        <taxon>Actinomycetota</taxon>
        <taxon>Actinomycetes</taxon>
        <taxon>Micrococcales</taxon>
        <taxon>Microbacteriaceae</taxon>
        <taxon>Agrococcus</taxon>
    </lineage>
</organism>
<dbReference type="InterPro" id="IPR019933">
    <property type="entry name" value="DivIVA_domain"/>
</dbReference>
<reference evidence="1" key="1">
    <citation type="journal article" date="2021" name="PeerJ">
        <title>Extensive microbial diversity within the chicken gut microbiome revealed by metagenomics and culture.</title>
        <authorList>
            <person name="Gilroy R."/>
            <person name="Ravi A."/>
            <person name="Getino M."/>
            <person name="Pursley I."/>
            <person name="Horton D.L."/>
            <person name="Alikhan N.F."/>
            <person name="Baker D."/>
            <person name="Gharbi K."/>
            <person name="Hall N."/>
            <person name="Watson M."/>
            <person name="Adriaenssens E.M."/>
            <person name="Foster-Nyarko E."/>
            <person name="Jarju S."/>
            <person name="Secka A."/>
            <person name="Antonio M."/>
            <person name="Oren A."/>
            <person name="Chaudhuri R.R."/>
            <person name="La Ragione R."/>
            <person name="Hildebrand F."/>
            <person name="Pallen M.J."/>
        </authorList>
    </citation>
    <scope>NUCLEOTIDE SEQUENCE</scope>
    <source>
        <strain evidence="1">ChiGjej1B1-98</strain>
    </source>
</reference>
<comment type="caution">
    <text evidence="1">The sequence shown here is derived from an EMBL/GenBank/DDBJ whole genome shotgun (WGS) entry which is preliminary data.</text>
</comment>